<dbReference type="AlphaFoldDB" id="A0A9E2BGM2"/>
<feature type="transmembrane region" description="Helical" evidence="1">
    <location>
        <begin position="7"/>
        <end position="30"/>
    </location>
</feature>
<evidence type="ECO:0000313" key="3">
    <source>
        <dbReference type="Proteomes" id="UP000811545"/>
    </source>
</evidence>
<protein>
    <submittedName>
        <fullName evidence="2">Uncharacterized protein</fullName>
    </submittedName>
</protein>
<reference evidence="2 3" key="1">
    <citation type="journal article" date="2021" name="bioRxiv">
        <title>Unique metabolic strategies in Hadean analogues reveal hints for primordial physiology.</title>
        <authorList>
            <person name="Nobu M.K."/>
            <person name="Nakai R."/>
            <person name="Tamazawa S."/>
            <person name="Mori H."/>
            <person name="Toyoda A."/>
            <person name="Ijiri A."/>
            <person name="Suzuki S."/>
            <person name="Kurokawa K."/>
            <person name="Kamagata Y."/>
            <person name="Tamaki H."/>
        </authorList>
    </citation>
    <scope>NUCLEOTIDE SEQUENCE [LARGE SCALE GENOMIC DNA]</scope>
    <source>
        <strain evidence="2">BS525</strain>
    </source>
</reference>
<name>A0A9E2BGM2_PSYF1</name>
<keyword evidence="1" id="KW-1133">Transmembrane helix</keyword>
<evidence type="ECO:0000313" key="2">
    <source>
        <dbReference type="EMBL" id="MBT9145218.1"/>
    </source>
</evidence>
<comment type="caution">
    <text evidence="2">The sequence shown here is derived from an EMBL/GenBank/DDBJ whole genome shotgun (WGS) entry which is preliminary data.</text>
</comment>
<sequence>MLKILKIGLGIVLVLVLVLVVIGVIVAGFLGQIPVLSEYINIFQPVDLGVTSSQAEVNELINNAGYKISAPEGFNRVNFRNYTFIHEGKKDYKVTVTESELSSILNYFPFFPFIEGAQVKIHTDGAVEYSSKFILENLEIINYYDPPVWTELSSVLGEVKRRVPAILHRGFPVYIKARPVYSAEAGIQLNVESLKLGRIPLPINLLVQNSQQNAIAAILSELFFSPNIVYTEAQIGQLFNENIRRVVDEFVTNGIRNLPNISIKSFSFKDGKVDFDGSISTQLNIIRRSP</sequence>
<proteinExistence type="predicted"/>
<evidence type="ECO:0000256" key="1">
    <source>
        <dbReference type="SAM" id="Phobius"/>
    </source>
</evidence>
<dbReference type="EMBL" id="QLTW01000062">
    <property type="protein sequence ID" value="MBT9145218.1"/>
    <property type="molecule type" value="Genomic_DNA"/>
</dbReference>
<keyword evidence="1" id="KW-0472">Membrane</keyword>
<keyword evidence="1" id="KW-0812">Transmembrane</keyword>
<gene>
    <name evidence="2" type="ORF">DDT42_01088</name>
</gene>
<accession>A0A9E2BGM2</accession>
<organism evidence="2 3">
    <name type="scientific">Psychracetigena formicireducens</name>
    <dbReference type="NCBI Taxonomy" id="2986056"/>
    <lineage>
        <taxon>Bacteria</taxon>
        <taxon>Bacillati</taxon>
        <taxon>Candidatus Lithacetigenota</taxon>
        <taxon>Candidatus Psychracetigena</taxon>
    </lineage>
</organism>
<dbReference type="Proteomes" id="UP000811545">
    <property type="component" value="Unassembled WGS sequence"/>
</dbReference>